<organism evidence="1 2">
    <name type="scientific">Streptomyces cyanogenus</name>
    <dbReference type="NCBI Taxonomy" id="80860"/>
    <lineage>
        <taxon>Bacteria</taxon>
        <taxon>Bacillati</taxon>
        <taxon>Actinomycetota</taxon>
        <taxon>Actinomycetes</taxon>
        <taxon>Kitasatosporales</taxon>
        <taxon>Streptomycetaceae</taxon>
        <taxon>Streptomyces</taxon>
    </lineage>
</organism>
<keyword evidence="2" id="KW-1185">Reference proteome</keyword>
<protein>
    <submittedName>
        <fullName evidence="1">Uncharacterized protein</fullName>
    </submittedName>
</protein>
<gene>
    <name evidence="1" type="ORF">S1361_06575</name>
</gene>
<proteinExistence type="predicted"/>
<dbReference type="RefSeq" id="WP_208030899.1">
    <property type="nucleotide sequence ID" value="NZ_CP071839.1"/>
</dbReference>
<evidence type="ECO:0000313" key="2">
    <source>
        <dbReference type="Proteomes" id="UP000663908"/>
    </source>
</evidence>
<name>A0ABX7TK09_STRCY</name>
<accession>A0ABX7TK09</accession>
<reference evidence="1 2" key="1">
    <citation type="submission" date="2021-03" db="EMBL/GenBank/DDBJ databases">
        <title>Complete genome sequence of Streptomyces cyanogenus S136, producer of anticancer angucycline landomycin A.</title>
        <authorList>
            <person name="Hrab P."/>
            <person name="Ruckert C."/>
            <person name="Busche T."/>
            <person name="Ostash I."/>
            <person name="Kalinowski J."/>
            <person name="Fedorenko V."/>
            <person name="Yushchuk O."/>
            <person name="Ostash B."/>
        </authorList>
    </citation>
    <scope>NUCLEOTIDE SEQUENCE [LARGE SCALE GENOMIC DNA]</scope>
    <source>
        <strain evidence="1 2">S136</strain>
    </source>
</reference>
<dbReference type="EMBL" id="CP071839">
    <property type="protein sequence ID" value="QTD97010.1"/>
    <property type="molecule type" value="Genomic_DNA"/>
</dbReference>
<evidence type="ECO:0000313" key="1">
    <source>
        <dbReference type="EMBL" id="QTD97010.1"/>
    </source>
</evidence>
<dbReference type="Proteomes" id="UP000663908">
    <property type="component" value="Chromosome"/>
</dbReference>
<sequence>MTADQLSLGDCDPMWSDWEELCQRGAEELADPVEPRWRDLRHQGLTAHQYHRIVDVHVVGDWL</sequence>